<protein>
    <submittedName>
        <fullName evidence="1">515_t:CDS:1</fullName>
    </submittedName>
</protein>
<reference evidence="1" key="1">
    <citation type="submission" date="2021-06" db="EMBL/GenBank/DDBJ databases">
        <authorList>
            <person name="Kallberg Y."/>
            <person name="Tangrot J."/>
            <person name="Rosling A."/>
        </authorList>
    </citation>
    <scope>NUCLEOTIDE SEQUENCE</scope>
    <source>
        <strain evidence="1">MA461A</strain>
    </source>
</reference>
<dbReference type="Proteomes" id="UP000789920">
    <property type="component" value="Unassembled WGS sequence"/>
</dbReference>
<accession>A0ACA9S4T6</accession>
<gene>
    <name evidence="1" type="ORF">RPERSI_LOCUS26430</name>
</gene>
<proteinExistence type="predicted"/>
<evidence type="ECO:0000313" key="1">
    <source>
        <dbReference type="EMBL" id="CAG8825213.1"/>
    </source>
</evidence>
<sequence length="267" mass="30763">RDGSKLARFPLSEFREKVWDYYMKNIKRGGEKKPPSVANLLKSYSKWLADFSSSNCDEEIEIPGQYDGLSIPDPSRHIKIAYFDPKVLVLKSLRKPKKIVIIGTDGKEYPFLVKGGEDLRLDQRVQQLFTVMNELMRKDYFCSQRKIELITYKVVPITGSLGIIEWINDTKPLRSFIEKELSDASDIENTQNEHVNWVNKYNGYPNVMKKAPRDDIIKHLATLHSMINRNLLKTALYKLAASPEVHLAIRNEFVKNLAAINICGYLI</sequence>
<keyword evidence="2" id="KW-1185">Reference proteome</keyword>
<organism evidence="1 2">
    <name type="scientific">Racocetra persica</name>
    <dbReference type="NCBI Taxonomy" id="160502"/>
    <lineage>
        <taxon>Eukaryota</taxon>
        <taxon>Fungi</taxon>
        <taxon>Fungi incertae sedis</taxon>
        <taxon>Mucoromycota</taxon>
        <taxon>Glomeromycotina</taxon>
        <taxon>Glomeromycetes</taxon>
        <taxon>Diversisporales</taxon>
        <taxon>Gigasporaceae</taxon>
        <taxon>Racocetra</taxon>
    </lineage>
</organism>
<feature type="non-terminal residue" evidence="1">
    <location>
        <position position="1"/>
    </location>
</feature>
<dbReference type="EMBL" id="CAJVQC010090213">
    <property type="protein sequence ID" value="CAG8825213.1"/>
    <property type="molecule type" value="Genomic_DNA"/>
</dbReference>
<name>A0ACA9S4T6_9GLOM</name>
<feature type="non-terminal residue" evidence="1">
    <location>
        <position position="267"/>
    </location>
</feature>
<evidence type="ECO:0000313" key="2">
    <source>
        <dbReference type="Proteomes" id="UP000789920"/>
    </source>
</evidence>
<comment type="caution">
    <text evidence="1">The sequence shown here is derived from an EMBL/GenBank/DDBJ whole genome shotgun (WGS) entry which is preliminary data.</text>
</comment>